<dbReference type="SUPFAM" id="SSF53756">
    <property type="entry name" value="UDP-Glycosyltransferase/glycogen phosphorylase"/>
    <property type="match status" value="1"/>
</dbReference>
<comment type="caution">
    <text evidence="1">The sequence shown here is derived from an EMBL/GenBank/DDBJ whole genome shotgun (WGS) entry which is preliminary data.</text>
</comment>
<dbReference type="Pfam" id="PF05159">
    <property type="entry name" value="Capsule_synth"/>
    <property type="match status" value="1"/>
</dbReference>
<gene>
    <name evidence="1" type="ORF">ACFSR8_14350</name>
</gene>
<dbReference type="InterPro" id="IPR043148">
    <property type="entry name" value="TagF_C"/>
</dbReference>
<accession>A0ABW5TH17</accession>
<name>A0ABW5TH17_9FLAO</name>
<organism evidence="1 2">
    <name type="scientific">Hyunsoonleella rubra</name>
    <dbReference type="NCBI Taxonomy" id="1737062"/>
    <lineage>
        <taxon>Bacteria</taxon>
        <taxon>Pseudomonadati</taxon>
        <taxon>Bacteroidota</taxon>
        <taxon>Flavobacteriia</taxon>
        <taxon>Flavobacteriales</taxon>
        <taxon>Flavobacteriaceae</taxon>
    </lineage>
</organism>
<dbReference type="Proteomes" id="UP001597476">
    <property type="component" value="Unassembled WGS sequence"/>
</dbReference>
<proteinExistence type="predicted"/>
<protein>
    <submittedName>
        <fullName evidence="1">Uncharacterized protein</fullName>
    </submittedName>
</protein>
<keyword evidence="2" id="KW-1185">Reference proteome</keyword>
<reference evidence="2" key="1">
    <citation type="journal article" date="2019" name="Int. J. Syst. Evol. Microbiol.">
        <title>The Global Catalogue of Microorganisms (GCM) 10K type strain sequencing project: providing services to taxonomists for standard genome sequencing and annotation.</title>
        <authorList>
            <consortium name="The Broad Institute Genomics Platform"/>
            <consortium name="The Broad Institute Genome Sequencing Center for Infectious Disease"/>
            <person name="Wu L."/>
            <person name="Ma J."/>
        </authorList>
    </citation>
    <scope>NUCLEOTIDE SEQUENCE [LARGE SCALE GENOMIC DNA]</scope>
    <source>
        <strain evidence="2">KCTC 42398</strain>
    </source>
</reference>
<evidence type="ECO:0000313" key="1">
    <source>
        <dbReference type="EMBL" id="MFD2727401.1"/>
    </source>
</evidence>
<dbReference type="RefSeq" id="WP_380293217.1">
    <property type="nucleotide sequence ID" value="NZ_JBHULY010000034.1"/>
</dbReference>
<sequence>MRNLDKLAYDLTCNWYKSISFNPVYHGIDFSQIIRFYLWDKIGRAIRIKYKVDNGELSIYKPNMGKISYYHEPVISKGKFKKRILKREQLVFIPFAVASYLVNGFSDIKNVKIITKDVNIGLPKKSIITTKAKLIDDHWYIELYNNVLKALKINALELVPQDLRLLKEQIKGAFLISYYAEQELLKYKPNALFVYSDNHPPFINYVLAAKKIGIPSFTYQHGLDCEHYYLDDCFADYIAVWSENRKLRYIKHSAFEPKAYEVVGKIKRETHKVKRGKNGQKYILFITRPHKPIKCYSPSRSHDEGASILKAILDYMLLNSQLKLIIKSHPLDNAAIYSETLDSFPALREKVVLSEETIEHLAINCDVIITEDSTAGVEALVYGKPCVHAHFANSRPVLPFIEYGASFSGKSHKELVDSLKKCFAISNEDLYLMIGNQQKMVADFIPSGESENLVNFIIDNL</sequence>
<dbReference type="EMBL" id="JBHULY010000034">
    <property type="protein sequence ID" value="MFD2727401.1"/>
    <property type="molecule type" value="Genomic_DNA"/>
</dbReference>
<dbReference type="Gene3D" id="3.40.50.12580">
    <property type="match status" value="1"/>
</dbReference>
<evidence type="ECO:0000313" key="2">
    <source>
        <dbReference type="Proteomes" id="UP001597476"/>
    </source>
</evidence>
<dbReference type="InterPro" id="IPR007833">
    <property type="entry name" value="Capsule_polysaccharide_synth"/>
</dbReference>